<dbReference type="EMBL" id="SNXW01000002">
    <property type="protein sequence ID" value="TDP86044.1"/>
    <property type="molecule type" value="Genomic_DNA"/>
</dbReference>
<dbReference type="Pfam" id="PF19582">
    <property type="entry name" value="AdeT1_2"/>
    <property type="match status" value="1"/>
</dbReference>
<dbReference type="AlphaFoldDB" id="A0A4R6RI96"/>
<evidence type="ECO:0000313" key="3">
    <source>
        <dbReference type="Proteomes" id="UP000294593"/>
    </source>
</evidence>
<protein>
    <submittedName>
        <fullName evidence="2">TRAP-type C4-dicarboxylate transport system substrate-binding protein</fullName>
    </submittedName>
</protein>
<dbReference type="Gene3D" id="3.40.190.170">
    <property type="entry name" value="Bacterial extracellular solute-binding protein, family 7"/>
    <property type="match status" value="1"/>
</dbReference>
<proteinExistence type="predicted"/>
<keyword evidence="3" id="KW-1185">Reference proteome</keyword>
<dbReference type="Proteomes" id="UP000294593">
    <property type="component" value="Unassembled WGS sequence"/>
</dbReference>
<dbReference type="InterPro" id="IPR045758">
    <property type="entry name" value="AdeT1/2"/>
</dbReference>
<keyword evidence="1" id="KW-0732">Signal</keyword>
<comment type="caution">
    <text evidence="2">The sequence shown here is derived from an EMBL/GenBank/DDBJ whole genome shotgun (WGS) entry which is preliminary data.</text>
</comment>
<dbReference type="InterPro" id="IPR038404">
    <property type="entry name" value="TRAP_DctP_sf"/>
</dbReference>
<sequence length="355" mass="38285">MSLKNRTLACLKPLALAASALITAFGASSAVQAKTLVCVWDVAGKTGDVYAQATDYAIAMQKHGADIELKSYVDERVAIEDFRAGQCDGVIATGFRTRQFNNVAGSLDSIGATTIVKGGKVDIDASYEVVRKVIQVFADPKAGKLMVEGNYEIGGIFPLGAAYPMVRDRKINSVEALSGKKIAAFDYDKAQGVMIQRIGAQPVSVDVTNIGPKFNNGFVDMVTLPAVAFKPFELYKGIGATGGIGRLPIMIPTVQMVINKAKFPEGFGEASRQYWLTKFDNALRLIKAAENGIPAAMWQDLPVEAVPKYVLMFRESRIEIAKQGLYNKQGLNIIKRARCSINASDAECASKAEID</sequence>
<evidence type="ECO:0000313" key="2">
    <source>
        <dbReference type="EMBL" id="TDP86044.1"/>
    </source>
</evidence>
<dbReference type="RefSeq" id="WP_243738546.1">
    <property type="nucleotide sequence ID" value="NZ_SNXW01000002.1"/>
</dbReference>
<accession>A0A4R6RI96</accession>
<organism evidence="2 3">
    <name type="scientific">Aquabacterium commune</name>
    <dbReference type="NCBI Taxonomy" id="70586"/>
    <lineage>
        <taxon>Bacteria</taxon>
        <taxon>Pseudomonadati</taxon>
        <taxon>Pseudomonadota</taxon>
        <taxon>Betaproteobacteria</taxon>
        <taxon>Burkholderiales</taxon>
        <taxon>Aquabacterium</taxon>
    </lineage>
</organism>
<evidence type="ECO:0000256" key="1">
    <source>
        <dbReference type="SAM" id="SignalP"/>
    </source>
</evidence>
<reference evidence="2 3" key="1">
    <citation type="submission" date="2019-03" db="EMBL/GenBank/DDBJ databases">
        <title>Genomic Encyclopedia of Type Strains, Phase IV (KMG-IV): sequencing the most valuable type-strain genomes for metagenomic binning, comparative biology and taxonomic classification.</title>
        <authorList>
            <person name="Goeker M."/>
        </authorList>
    </citation>
    <scope>NUCLEOTIDE SEQUENCE [LARGE SCALE GENOMIC DNA]</scope>
    <source>
        <strain evidence="2 3">DSM 11901</strain>
    </source>
</reference>
<gene>
    <name evidence="2" type="ORF">EV672_102395</name>
</gene>
<name>A0A4R6RI96_9BURK</name>
<feature type="signal peptide" evidence="1">
    <location>
        <begin position="1"/>
        <end position="33"/>
    </location>
</feature>
<feature type="chain" id="PRO_5020185301" evidence="1">
    <location>
        <begin position="34"/>
        <end position="355"/>
    </location>
</feature>